<protein>
    <submittedName>
        <fullName evidence="4">Glycosyl hydrolase BNR repeat-containing protein</fullName>
    </submittedName>
</protein>
<dbReference type="InterPro" id="IPR015943">
    <property type="entry name" value="WD40/YVTN_repeat-like_dom_sf"/>
</dbReference>
<dbReference type="InterPro" id="IPR050310">
    <property type="entry name" value="VPS10-sortilin"/>
</dbReference>
<dbReference type="STRING" id="760192.Halhy_6202"/>
<dbReference type="Proteomes" id="UP000008461">
    <property type="component" value="Chromosome"/>
</dbReference>
<dbReference type="KEGG" id="hhy:Halhy_6202"/>
<dbReference type="InterPro" id="IPR031778">
    <property type="entry name" value="Sortilin_N"/>
</dbReference>
<accession>F4L4W1</accession>
<dbReference type="Pfam" id="PF15902">
    <property type="entry name" value="Sortilin-Vps10"/>
    <property type="match status" value="1"/>
</dbReference>
<reference evidence="4 5" key="1">
    <citation type="journal article" date="2011" name="Stand. Genomic Sci.">
        <title>Complete genome sequence of Haliscomenobacter hydrossis type strain (O).</title>
        <authorList>
            <consortium name="US DOE Joint Genome Institute (JGI-PGF)"/>
            <person name="Daligault H."/>
            <person name="Lapidus A."/>
            <person name="Zeytun A."/>
            <person name="Nolan M."/>
            <person name="Lucas S."/>
            <person name="Del Rio T.G."/>
            <person name="Tice H."/>
            <person name="Cheng J.F."/>
            <person name="Tapia R."/>
            <person name="Han C."/>
            <person name="Goodwin L."/>
            <person name="Pitluck S."/>
            <person name="Liolios K."/>
            <person name="Pagani I."/>
            <person name="Ivanova N."/>
            <person name="Huntemann M."/>
            <person name="Mavromatis K."/>
            <person name="Mikhailova N."/>
            <person name="Pati A."/>
            <person name="Chen A."/>
            <person name="Palaniappan K."/>
            <person name="Land M."/>
            <person name="Hauser L."/>
            <person name="Brambilla E.M."/>
            <person name="Rohde M."/>
            <person name="Verbarg S."/>
            <person name="Goker M."/>
            <person name="Bristow J."/>
            <person name="Eisen J.A."/>
            <person name="Markowitz V."/>
            <person name="Hugenholtz P."/>
            <person name="Kyrpides N.C."/>
            <person name="Klenk H.P."/>
            <person name="Woyke T."/>
        </authorList>
    </citation>
    <scope>NUCLEOTIDE SEQUENCE [LARGE SCALE GENOMIC DNA]</scope>
    <source>
        <strain evidence="5">ATCC 27775 / DSM 1100 / LMG 10767 / O</strain>
    </source>
</reference>
<organism evidence="4 5">
    <name type="scientific">Haliscomenobacter hydrossis (strain ATCC 27775 / DSM 1100 / LMG 10767 / O)</name>
    <dbReference type="NCBI Taxonomy" id="760192"/>
    <lineage>
        <taxon>Bacteria</taxon>
        <taxon>Pseudomonadati</taxon>
        <taxon>Bacteroidota</taxon>
        <taxon>Saprospiria</taxon>
        <taxon>Saprospirales</taxon>
        <taxon>Haliscomenobacteraceae</taxon>
        <taxon>Haliscomenobacter</taxon>
    </lineage>
</organism>
<evidence type="ECO:0000313" key="5">
    <source>
        <dbReference type="Proteomes" id="UP000008461"/>
    </source>
</evidence>
<dbReference type="GO" id="GO:0016787">
    <property type="term" value="F:hydrolase activity"/>
    <property type="evidence" value="ECO:0007669"/>
    <property type="project" value="UniProtKB-KW"/>
</dbReference>
<dbReference type="Gene3D" id="2.130.10.10">
    <property type="entry name" value="YVTN repeat-like/Quinoprotein amine dehydrogenase"/>
    <property type="match status" value="5"/>
</dbReference>
<dbReference type="eggNOG" id="COG4447">
    <property type="taxonomic scope" value="Bacteria"/>
</dbReference>
<evidence type="ECO:0000256" key="2">
    <source>
        <dbReference type="SAM" id="SignalP"/>
    </source>
</evidence>
<dbReference type="PANTHER" id="PTHR12106:SF27">
    <property type="entry name" value="SORTILIN-RELATED RECEPTOR"/>
    <property type="match status" value="1"/>
</dbReference>
<proteinExistence type="predicted"/>
<dbReference type="InterPro" id="IPR036278">
    <property type="entry name" value="Sialidase_sf"/>
</dbReference>
<name>F4L4W1_HALH1</name>
<dbReference type="AlphaFoldDB" id="F4L4W1"/>
<sequence length="958" mass="106563">MKPFLPILLLSACTILQAQPSATPAAQRMQSYQQRKALEAASIVNGVEFRSIGPTVHSGRIVDVDVREDDPSHFYAAFASGGLWKTTNNGISFEPLFDKEAVMTIGDVAVNWKNNTIWLGTGENNSSRSSYAGNGMYKSTDGGKTWQHIGLEESHHISRIILHPTDPNTAWVAVLGHLYSPNKERGVYKTSDGGKTWKLVLFANENAGAADLVIDPQNPNVLYAATWHRERRAWNFVESGTGTGLYKSTDGGNKWTLLSTAIAGFPTGEGAGRIGLSLSRAGGKTVLYAAIDNYNRRPAEMPEVPDALTNKQLRSMSKDEFLALKKYQIKEYLSNNRFPADLTVEKVTEMIKSDKAKPLSLVEFTEDANSLLFENEVIGLEVYRSDDEGKSWKRTHKDYLDQVYSSYGYYFGQVRVAPNDANKVYVYGVPILRSDDGGKTFRSIDDDNVHSDHHALWVNGRRPGHLILGNDGGINISYDDGENWVHCNTPAVGQFYYIAVDMATPYNVYGGLQDNGVWMGPSTYTAGSSWYSRGQYPYKAIGGGDGMQVAIDTRDNATVYSGSQFGSYSRQNTRTGERKFITPRHKFGDRPLRWNWQAPIHLSVHNQDILYMASNKLHRSFNKGDNFDEISGDLTQGGKKGDVPFGTLSCIHESPLRFGLLYTGSDDGLVHISRDGGVSWKNITSGLPKDLWVVRIQASKYVEGRVYVALNGYRYDDFAPYVYMSDNYGDTWTAIGKDLPMEPLNVVKEDPVNQDLLYVGSDHGLYISLDRGKSFQLMNNGLPATPVHDVVIHPREREIVVGTHGRSMYIGQGKEMQQLKADVLASTIKAFEPEAVRWSPRWGAVFAVWADTGKAETKLPVYVNTAGKVKISIKSDDVVVKTYEVAAKKGLNYLRYDLSMDPAKATDIEAKLNKTRKDDERPIKLKAAKDGKMYLPRGEYKVLMSKDGKDSEVKLSVK</sequence>
<dbReference type="RefSeq" id="WP_013768545.1">
    <property type="nucleotide sequence ID" value="NC_015510.1"/>
</dbReference>
<dbReference type="CDD" id="cd15482">
    <property type="entry name" value="Sialidase_non-viral"/>
    <property type="match status" value="2"/>
</dbReference>
<feature type="chain" id="PRO_5003316449" evidence="2">
    <location>
        <begin position="19"/>
        <end position="958"/>
    </location>
</feature>
<dbReference type="HOGENOM" id="CLU_004847_0_0_10"/>
<dbReference type="EMBL" id="CP002691">
    <property type="protein sequence ID" value="AEE54023.1"/>
    <property type="molecule type" value="Genomic_DNA"/>
</dbReference>
<evidence type="ECO:0000313" key="4">
    <source>
        <dbReference type="EMBL" id="AEE54023.1"/>
    </source>
</evidence>
<dbReference type="OrthoDB" id="9757809at2"/>
<dbReference type="PANTHER" id="PTHR12106">
    <property type="entry name" value="SORTILIN RELATED"/>
    <property type="match status" value="1"/>
</dbReference>
<keyword evidence="4" id="KW-0378">Hydrolase</keyword>
<feature type="signal peptide" evidence="2">
    <location>
        <begin position="1"/>
        <end position="18"/>
    </location>
</feature>
<keyword evidence="5" id="KW-1185">Reference proteome</keyword>
<evidence type="ECO:0000256" key="1">
    <source>
        <dbReference type="ARBA" id="ARBA00022737"/>
    </source>
</evidence>
<keyword evidence="2" id="KW-0732">Signal</keyword>
<gene>
    <name evidence="4" type="ordered locus">Halhy_6202</name>
</gene>
<reference key="2">
    <citation type="submission" date="2011-04" db="EMBL/GenBank/DDBJ databases">
        <title>Complete sequence of chromosome of Haliscomenobacter hydrossis DSM 1100.</title>
        <authorList>
            <consortium name="US DOE Joint Genome Institute (JGI-PGF)"/>
            <person name="Lucas S."/>
            <person name="Han J."/>
            <person name="Lapidus A."/>
            <person name="Bruce D."/>
            <person name="Goodwin L."/>
            <person name="Pitluck S."/>
            <person name="Peters L."/>
            <person name="Kyrpides N."/>
            <person name="Mavromatis K."/>
            <person name="Ivanova N."/>
            <person name="Ovchinnikova G."/>
            <person name="Pagani I."/>
            <person name="Daligault H."/>
            <person name="Detter J.C."/>
            <person name="Han C."/>
            <person name="Land M."/>
            <person name="Hauser L."/>
            <person name="Markowitz V."/>
            <person name="Cheng J.-F."/>
            <person name="Hugenholtz P."/>
            <person name="Woyke T."/>
            <person name="Wu D."/>
            <person name="Verbarg S."/>
            <person name="Frueling A."/>
            <person name="Brambilla E."/>
            <person name="Klenk H.-P."/>
            <person name="Eisen J.A."/>
        </authorList>
    </citation>
    <scope>NUCLEOTIDE SEQUENCE</scope>
    <source>
        <strain>DSM 1100</strain>
    </source>
</reference>
<keyword evidence="1" id="KW-0677">Repeat</keyword>
<dbReference type="SUPFAM" id="SSF50939">
    <property type="entry name" value="Sialidases"/>
    <property type="match status" value="2"/>
</dbReference>
<evidence type="ECO:0000259" key="3">
    <source>
        <dbReference type="Pfam" id="PF15902"/>
    </source>
</evidence>
<feature type="domain" description="Sortilin N-terminal" evidence="3">
    <location>
        <begin position="136"/>
        <end position="265"/>
    </location>
</feature>